<gene>
    <name evidence="2" type="ORF">Aglo03_25980</name>
</gene>
<comment type="caution">
    <text evidence="2">The sequence shown here is derived from an EMBL/GenBank/DDBJ whole genome shotgun (WGS) entry which is preliminary data.</text>
</comment>
<keyword evidence="3" id="KW-1185">Reference proteome</keyword>
<dbReference type="AlphaFoldDB" id="A0A9W6QLH1"/>
<protein>
    <submittedName>
        <fullName evidence="2">Uncharacterized protein</fullName>
    </submittedName>
</protein>
<dbReference type="EMBL" id="BSSD01000003">
    <property type="protein sequence ID" value="GLW91782.1"/>
    <property type="molecule type" value="Genomic_DNA"/>
</dbReference>
<reference evidence="2" key="1">
    <citation type="submission" date="2023-02" db="EMBL/GenBank/DDBJ databases">
        <title>Actinokineospora globicatena NBRC 15670.</title>
        <authorList>
            <person name="Ichikawa N."/>
            <person name="Sato H."/>
            <person name="Tonouchi N."/>
        </authorList>
    </citation>
    <scope>NUCLEOTIDE SEQUENCE</scope>
    <source>
        <strain evidence="2">NBRC 15670</strain>
    </source>
</reference>
<name>A0A9W6QLH1_9PSEU</name>
<proteinExistence type="predicted"/>
<organism evidence="2 3">
    <name type="scientific">Actinokineospora globicatena</name>
    <dbReference type="NCBI Taxonomy" id="103729"/>
    <lineage>
        <taxon>Bacteria</taxon>
        <taxon>Bacillati</taxon>
        <taxon>Actinomycetota</taxon>
        <taxon>Actinomycetes</taxon>
        <taxon>Pseudonocardiales</taxon>
        <taxon>Pseudonocardiaceae</taxon>
        <taxon>Actinokineospora</taxon>
    </lineage>
</organism>
<sequence>MPWYAQRADLPVSHWMWADAGSDLEAGYVAVGCVVVREGVAAEVEVAAMPGRTAEPEPSDDGVQPAAALPGGKRRRT</sequence>
<evidence type="ECO:0000256" key="1">
    <source>
        <dbReference type="SAM" id="MobiDB-lite"/>
    </source>
</evidence>
<accession>A0A9W6QLH1</accession>
<feature type="region of interest" description="Disordered" evidence="1">
    <location>
        <begin position="51"/>
        <end position="77"/>
    </location>
</feature>
<evidence type="ECO:0000313" key="2">
    <source>
        <dbReference type="EMBL" id="GLW91782.1"/>
    </source>
</evidence>
<dbReference type="Proteomes" id="UP001165042">
    <property type="component" value="Unassembled WGS sequence"/>
</dbReference>
<evidence type="ECO:0000313" key="3">
    <source>
        <dbReference type="Proteomes" id="UP001165042"/>
    </source>
</evidence>